<dbReference type="GO" id="GO:0008418">
    <property type="term" value="F:protein-N-terminal asparagine amidohydrolase activity"/>
    <property type="evidence" value="ECO:0007669"/>
    <property type="project" value="UniProtKB-UniRule"/>
</dbReference>
<dbReference type="Gene3D" id="3.10.620.10">
    <property type="entry name" value="Protein N-terminal glutamine amidohydrolase, alpha beta roll"/>
    <property type="match status" value="1"/>
</dbReference>
<dbReference type="GO" id="GO:0005829">
    <property type="term" value="C:cytosol"/>
    <property type="evidence" value="ECO:0007669"/>
    <property type="project" value="TreeGrafter"/>
</dbReference>
<dbReference type="InParanoid" id="A0A369JQK8"/>
<dbReference type="AlphaFoldDB" id="A0A369JQK8"/>
<dbReference type="InterPro" id="IPR037132">
    <property type="entry name" value="N_Gln_amidohydro_ab_roll_sf"/>
</dbReference>
<dbReference type="EC" id="3.5.1.122" evidence="3 8"/>
<evidence type="ECO:0000313" key="10">
    <source>
        <dbReference type="EMBL" id="RDB24108.1"/>
    </source>
</evidence>
<dbReference type="InterPro" id="IPR039733">
    <property type="entry name" value="NTAQ1"/>
</dbReference>
<organism evidence="10 11">
    <name type="scientific">Hypsizygus marmoreus</name>
    <name type="common">White beech mushroom</name>
    <name type="synonym">Agaricus marmoreus</name>
    <dbReference type="NCBI Taxonomy" id="39966"/>
    <lineage>
        <taxon>Eukaryota</taxon>
        <taxon>Fungi</taxon>
        <taxon>Dikarya</taxon>
        <taxon>Basidiomycota</taxon>
        <taxon>Agaricomycotina</taxon>
        <taxon>Agaricomycetes</taxon>
        <taxon>Agaricomycetidae</taxon>
        <taxon>Agaricales</taxon>
        <taxon>Tricholomatineae</taxon>
        <taxon>Lyophyllaceae</taxon>
        <taxon>Hypsizygus</taxon>
    </lineage>
</organism>
<evidence type="ECO:0000256" key="4">
    <source>
        <dbReference type="ARBA" id="ARBA00021247"/>
    </source>
</evidence>
<gene>
    <name evidence="10" type="primary">WDYHV1</name>
    <name evidence="10" type="ORF">Hypma_008727</name>
</gene>
<proteinExistence type="inferred from homology"/>
<comment type="caution">
    <text evidence="10">The sequence shown here is derived from an EMBL/GenBank/DDBJ whole genome shotgun (WGS) entry which is preliminary data.</text>
</comment>
<dbReference type="PANTHER" id="PTHR13035">
    <property type="entry name" value="PROTEIN N-TERMINAL GLUTAMINE AMIDOHYDROLASE"/>
    <property type="match status" value="1"/>
</dbReference>
<comment type="catalytic activity">
    <reaction evidence="7 8">
        <text>N-terminal L-glutaminyl-[protein] + H2O = N-terminal L-glutamyl-[protein] + NH4(+)</text>
        <dbReference type="Rhea" id="RHEA:50680"/>
        <dbReference type="Rhea" id="RHEA-COMP:12668"/>
        <dbReference type="Rhea" id="RHEA-COMP:12777"/>
        <dbReference type="ChEBI" id="CHEBI:15377"/>
        <dbReference type="ChEBI" id="CHEBI:28938"/>
        <dbReference type="ChEBI" id="CHEBI:64721"/>
        <dbReference type="ChEBI" id="CHEBI:64722"/>
        <dbReference type="EC" id="3.5.1.122"/>
    </reaction>
</comment>
<comment type="function">
    <text evidence="8">Mediates the side-chain deamidation of N-terminal glutamine residues to glutamate, an important step in N-end rule pathway of protein degradation. Conversion of the resulting N-terminal glutamine to glutamate renders the protein susceptible to arginylation, polyubiquitination and degradation as specified by the N-end rule. Does not act on substrates with internal or C-terminal glutamine and does not act on non-glutamine residues in any position.</text>
</comment>
<sequence length="233" mass="26281">MMLPPSCPISTYTSCYCEENIYLLAQQFSGDPKIVEAWDIFVVFISNNTKTVALWNQKLAHEPSRPVVWDYHVLLVLRPHSFAIQAHPAPINIITSSKAPSYGQNTTWAYDFDTQLDLPCTLEEYLNKTFMDVDPRFQSLFRVIPGNVFLDNFASDRSHMLLAFDNSIGGPLQYSSPPPLYAPICGAVAAKRGITHNLMSSFVSMDQNEESYGIVLDRQALYWWIDDGSTGKV</sequence>
<dbReference type="Proteomes" id="UP000076154">
    <property type="component" value="Unassembled WGS sequence"/>
</dbReference>
<reference evidence="10" key="1">
    <citation type="submission" date="2018-04" db="EMBL/GenBank/DDBJ databases">
        <title>Whole genome sequencing of Hypsizygus marmoreus.</title>
        <authorList>
            <person name="Choi I.-G."/>
            <person name="Min B."/>
            <person name="Kim J.-G."/>
            <person name="Kim S."/>
            <person name="Oh Y.-L."/>
            <person name="Kong W.-S."/>
            <person name="Park H."/>
            <person name="Jeong J."/>
            <person name="Song E.-S."/>
        </authorList>
    </citation>
    <scope>NUCLEOTIDE SEQUENCE [LARGE SCALE GENOMIC DNA]</scope>
    <source>
        <strain evidence="10">51987-8</strain>
    </source>
</reference>
<evidence type="ECO:0000256" key="3">
    <source>
        <dbReference type="ARBA" id="ARBA00012718"/>
    </source>
</evidence>
<dbReference type="Pfam" id="PF09764">
    <property type="entry name" value="Nt_Gln_amidase"/>
    <property type="match status" value="1"/>
</dbReference>
<keyword evidence="11" id="KW-1185">Reference proteome</keyword>
<evidence type="ECO:0000256" key="7">
    <source>
        <dbReference type="ARBA" id="ARBA00048768"/>
    </source>
</evidence>
<evidence type="ECO:0000313" key="11">
    <source>
        <dbReference type="Proteomes" id="UP000076154"/>
    </source>
</evidence>
<evidence type="ECO:0000256" key="6">
    <source>
        <dbReference type="ARBA" id="ARBA00029677"/>
    </source>
</evidence>
<dbReference type="EMBL" id="LUEZ02000045">
    <property type="protein sequence ID" value="RDB24108.1"/>
    <property type="molecule type" value="Genomic_DNA"/>
</dbReference>
<evidence type="ECO:0000256" key="5">
    <source>
        <dbReference type="ARBA" id="ARBA00022801"/>
    </source>
</evidence>
<dbReference type="GO" id="GO:0005634">
    <property type="term" value="C:nucleus"/>
    <property type="evidence" value="ECO:0007669"/>
    <property type="project" value="TreeGrafter"/>
</dbReference>
<dbReference type="OrthoDB" id="191192at2759"/>
<accession>A0A369JQK8</accession>
<evidence type="ECO:0000259" key="9">
    <source>
        <dbReference type="Pfam" id="PF09764"/>
    </source>
</evidence>
<evidence type="ECO:0000256" key="1">
    <source>
        <dbReference type="ARBA" id="ARBA00008985"/>
    </source>
</evidence>
<dbReference type="PANTHER" id="PTHR13035:SF0">
    <property type="entry name" value="PROTEIN N-TERMINAL GLUTAMINE AMIDOHYDROLASE"/>
    <property type="match status" value="1"/>
</dbReference>
<dbReference type="InterPro" id="IPR023128">
    <property type="entry name" value="Prot_N_Gln_amidohydro_ab_roll"/>
</dbReference>
<dbReference type="GO" id="GO:0070773">
    <property type="term" value="F:protein-N-terminal glutamine amidohydrolase activity"/>
    <property type="evidence" value="ECO:0007669"/>
    <property type="project" value="UniProtKB-UniRule"/>
</dbReference>
<evidence type="ECO:0000256" key="8">
    <source>
        <dbReference type="RuleBase" id="RU367082"/>
    </source>
</evidence>
<keyword evidence="5 8" id="KW-0378">Hydrolase</keyword>
<protein>
    <recommendedName>
        <fullName evidence="4 8">Protein N-terminal glutamine amidohydrolase</fullName>
        <ecNumber evidence="3 8">3.5.1.122</ecNumber>
    </recommendedName>
    <alternativeName>
        <fullName evidence="6 8">Protein NH2-terminal glutamine deamidase</fullName>
    </alternativeName>
</protein>
<evidence type="ECO:0000256" key="2">
    <source>
        <dbReference type="ARBA" id="ARBA00011245"/>
    </source>
</evidence>
<name>A0A369JQK8_HYPMA</name>
<comment type="subunit">
    <text evidence="2 8">Monomer.</text>
</comment>
<feature type="domain" description="Protein N-terminal glutamine amidohydrolase alpha beta roll" evidence="9">
    <location>
        <begin position="12"/>
        <end position="221"/>
    </location>
</feature>
<comment type="similarity">
    <text evidence="1 8">Belongs to the NTAQ1 family.</text>
</comment>